<keyword evidence="1" id="KW-0472">Membrane</keyword>
<name>A0AAD3H8K5_9STRA</name>
<organism evidence="2 3">
    <name type="scientific">Chaetoceros tenuissimus</name>
    <dbReference type="NCBI Taxonomy" id="426638"/>
    <lineage>
        <taxon>Eukaryota</taxon>
        <taxon>Sar</taxon>
        <taxon>Stramenopiles</taxon>
        <taxon>Ochrophyta</taxon>
        <taxon>Bacillariophyta</taxon>
        <taxon>Coscinodiscophyceae</taxon>
        <taxon>Chaetocerotophycidae</taxon>
        <taxon>Chaetocerotales</taxon>
        <taxon>Chaetocerotaceae</taxon>
        <taxon>Chaetoceros</taxon>
    </lineage>
</organism>
<keyword evidence="1" id="KW-1133">Transmembrane helix</keyword>
<accession>A0AAD3H8K5</accession>
<protein>
    <submittedName>
        <fullName evidence="2">Uncharacterized protein</fullName>
    </submittedName>
</protein>
<sequence length="361" mass="41135">MSTFKNNKDILRVFCVLLIVLIYYINSEFRQVNSTNIANSTSSRASSSELMGGSIKNRSFSSCQQKNMCLSCVSKGLELEKLVNSTQNVILIMPAKAAGTSYKSFAKQCSGRSYSKLRDNFLNFETGENFLTSSFEPPVIASHMYKAETMTKLFQHASKDTLFIWSHREETSRLLSAIKHVTKQICSGSRPPPSGIQFLEKTNKKCVISESDLIGIIKKKTMEIGIGMERLLSCDTYDAMRTHLPNLILADYNEADEIQKHVAQRYCHELLKKTTVRENVASDFKTEMYVKLSKADQATEAKAVNHTVLLENWLRVKRSYIELSLELKKDVKCQDRTRRLEHTLDTCDDHIVQIDNDWIGR</sequence>
<dbReference type="AlphaFoldDB" id="A0AAD3H8K5"/>
<evidence type="ECO:0000256" key="1">
    <source>
        <dbReference type="SAM" id="Phobius"/>
    </source>
</evidence>
<keyword evidence="3" id="KW-1185">Reference proteome</keyword>
<evidence type="ECO:0000313" key="2">
    <source>
        <dbReference type="EMBL" id="GFH53944.1"/>
    </source>
</evidence>
<evidence type="ECO:0000313" key="3">
    <source>
        <dbReference type="Proteomes" id="UP001054902"/>
    </source>
</evidence>
<proteinExistence type="predicted"/>
<keyword evidence="1" id="KW-0812">Transmembrane</keyword>
<feature type="transmembrane region" description="Helical" evidence="1">
    <location>
        <begin position="9"/>
        <end position="26"/>
    </location>
</feature>
<dbReference type="EMBL" id="BLLK01000047">
    <property type="protein sequence ID" value="GFH53944.1"/>
    <property type="molecule type" value="Genomic_DNA"/>
</dbReference>
<dbReference type="Proteomes" id="UP001054902">
    <property type="component" value="Unassembled WGS sequence"/>
</dbReference>
<gene>
    <name evidence="2" type="ORF">CTEN210_10420</name>
</gene>
<comment type="caution">
    <text evidence="2">The sequence shown here is derived from an EMBL/GenBank/DDBJ whole genome shotgun (WGS) entry which is preliminary data.</text>
</comment>
<reference evidence="2 3" key="1">
    <citation type="journal article" date="2021" name="Sci. Rep.">
        <title>The genome of the diatom Chaetoceros tenuissimus carries an ancient integrated fragment of an extant virus.</title>
        <authorList>
            <person name="Hongo Y."/>
            <person name="Kimura K."/>
            <person name="Takaki Y."/>
            <person name="Yoshida Y."/>
            <person name="Baba S."/>
            <person name="Kobayashi G."/>
            <person name="Nagasaki K."/>
            <person name="Hano T."/>
            <person name="Tomaru Y."/>
        </authorList>
    </citation>
    <scope>NUCLEOTIDE SEQUENCE [LARGE SCALE GENOMIC DNA]</scope>
    <source>
        <strain evidence="2 3">NIES-3715</strain>
    </source>
</reference>